<dbReference type="AlphaFoldDB" id="A0A0F9A8Y7"/>
<proteinExistence type="predicted"/>
<sequence>MDIAHLATFAIELVYFRLRLSIASPP</sequence>
<name>A0A0F9A8Y7_9ZZZZ</name>
<accession>A0A0F9A8Y7</accession>
<reference evidence="1" key="1">
    <citation type="journal article" date="2015" name="Nature">
        <title>Complex archaea that bridge the gap between prokaryotes and eukaryotes.</title>
        <authorList>
            <person name="Spang A."/>
            <person name="Saw J.H."/>
            <person name="Jorgensen S.L."/>
            <person name="Zaremba-Niedzwiedzka K."/>
            <person name="Martijn J."/>
            <person name="Lind A.E."/>
            <person name="van Eijk R."/>
            <person name="Schleper C."/>
            <person name="Guy L."/>
            <person name="Ettema T.J."/>
        </authorList>
    </citation>
    <scope>NUCLEOTIDE SEQUENCE</scope>
</reference>
<evidence type="ECO:0000313" key="1">
    <source>
        <dbReference type="EMBL" id="KKK94645.1"/>
    </source>
</evidence>
<gene>
    <name evidence="1" type="ORF">LCGC14_2680760</name>
</gene>
<organism evidence="1">
    <name type="scientific">marine sediment metagenome</name>
    <dbReference type="NCBI Taxonomy" id="412755"/>
    <lineage>
        <taxon>unclassified sequences</taxon>
        <taxon>metagenomes</taxon>
        <taxon>ecological metagenomes</taxon>
    </lineage>
</organism>
<comment type="caution">
    <text evidence="1">The sequence shown here is derived from an EMBL/GenBank/DDBJ whole genome shotgun (WGS) entry which is preliminary data.</text>
</comment>
<dbReference type="EMBL" id="LAZR01047253">
    <property type="protein sequence ID" value="KKK94645.1"/>
    <property type="molecule type" value="Genomic_DNA"/>
</dbReference>
<feature type="non-terminal residue" evidence="1">
    <location>
        <position position="26"/>
    </location>
</feature>
<protein>
    <submittedName>
        <fullName evidence="1">Uncharacterized protein</fullName>
    </submittedName>
</protein>